<evidence type="ECO:0000256" key="5">
    <source>
        <dbReference type="ARBA" id="ARBA00022989"/>
    </source>
</evidence>
<feature type="transmembrane region" description="Helical" evidence="7">
    <location>
        <begin position="274"/>
        <end position="299"/>
    </location>
</feature>
<dbReference type="Pfam" id="PF03773">
    <property type="entry name" value="ArsP_1"/>
    <property type="match status" value="1"/>
</dbReference>
<dbReference type="OrthoDB" id="9777774at2"/>
<dbReference type="RefSeq" id="WP_022419863.1">
    <property type="nucleotide sequence ID" value="NZ_CAUFDR010000033.1"/>
</dbReference>
<dbReference type="GO" id="GO:0005886">
    <property type="term" value="C:plasma membrane"/>
    <property type="evidence" value="ECO:0007669"/>
    <property type="project" value="UniProtKB-SubCell"/>
</dbReference>
<dbReference type="PANTHER" id="PTHR42775">
    <property type="entry name" value="PERMEASE RV2963-RELATED"/>
    <property type="match status" value="1"/>
</dbReference>
<dbReference type="Proteomes" id="UP000284868">
    <property type="component" value="Unassembled WGS sequence"/>
</dbReference>
<accession>A0A415PBL1</accession>
<feature type="transmembrane region" description="Helical" evidence="7">
    <location>
        <begin position="215"/>
        <end position="233"/>
    </location>
</feature>
<evidence type="ECO:0000256" key="2">
    <source>
        <dbReference type="ARBA" id="ARBA00006386"/>
    </source>
</evidence>
<keyword evidence="9" id="KW-1185">Reference proteome</keyword>
<comment type="subcellular location">
    <subcellularLocation>
        <location evidence="1">Cell membrane</location>
        <topology evidence="1">Multi-pass membrane protein</topology>
    </subcellularLocation>
</comment>
<dbReference type="PANTHER" id="PTHR42775:SF2">
    <property type="entry name" value="PERMEASE"/>
    <property type="match status" value="1"/>
</dbReference>
<evidence type="ECO:0000256" key="1">
    <source>
        <dbReference type="ARBA" id="ARBA00004651"/>
    </source>
</evidence>
<comment type="similarity">
    <text evidence="2">Belongs to the UPF0718 family.</text>
</comment>
<keyword evidence="3" id="KW-1003">Cell membrane</keyword>
<feature type="transmembrane region" description="Helical" evidence="7">
    <location>
        <begin position="118"/>
        <end position="143"/>
    </location>
</feature>
<feature type="transmembrane region" description="Helical" evidence="7">
    <location>
        <begin position="150"/>
        <end position="169"/>
    </location>
</feature>
<evidence type="ECO:0000313" key="9">
    <source>
        <dbReference type="Proteomes" id="UP000284868"/>
    </source>
</evidence>
<dbReference type="EMBL" id="QRPK01000030">
    <property type="protein sequence ID" value="RHM10134.1"/>
    <property type="molecule type" value="Genomic_DNA"/>
</dbReference>
<evidence type="ECO:0000256" key="4">
    <source>
        <dbReference type="ARBA" id="ARBA00022692"/>
    </source>
</evidence>
<keyword evidence="6 7" id="KW-0472">Membrane</keyword>
<keyword evidence="5 7" id="KW-1133">Transmembrane helix</keyword>
<protein>
    <submittedName>
        <fullName evidence="8">Permease</fullName>
    </submittedName>
</protein>
<feature type="transmembrane region" description="Helical" evidence="7">
    <location>
        <begin position="245"/>
        <end position="262"/>
    </location>
</feature>
<evidence type="ECO:0000256" key="3">
    <source>
        <dbReference type="ARBA" id="ARBA00022475"/>
    </source>
</evidence>
<evidence type="ECO:0000256" key="6">
    <source>
        <dbReference type="ARBA" id="ARBA00023136"/>
    </source>
</evidence>
<feature type="transmembrane region" description="Helical" evidence="7">
    <location>
        <begin position="46"/>
        <end position="68"/>
    </location>
</feature>
<feature type="transmembrane region" description="Helical" evidence="7">
    <location>
        <begin position="311"/>
        <end position="336"/>
    </location>
</feature>
<dbReference type="InterPro" id="IPR005524">
    <property type="entry name" value="DUF318"/>
</dbReference>
<proteinExistence type="inferred from homology"/>
<dbReference type="InterPro" id="IPR053166">
    <property type="entry name" value="UPF0718_permease"/>
</dbReference>
<organism evidence="8 9">
    <name type="scientific">Amedibacillus dolichus</name>
    <dbReference type="NCBI Taxonomy" id="31971"/>
    <lineage>
        <taxon>Bacteria</taxon>
        <taxon>Bacillati</taxon>
        <taxon>Bacillota</taxon>
        <taxon>Erysipelotrichia</taxon>
        <taxon>Erysipelotrichales</taxon>
        <taxon>Erysipelotrichaceae</taxon>
        <taxon>Amedibacillus</taxon>
    </lineage>
</organism>
<keyword evidence="4 7" id="KW-0812">Transmembrane</keyword>
<name>A0A415PBL1_9FIRM</name>
<reference evidence="8 9" key="1">
    <citation type="submission" date="2018-08" db="EMBL/GenBank/DDBJ databases">
        <title>A genome reference for cultivated species of the human gut microbiota.</title>
        <authorList>
            <person name="Zou Y."/>
            <person name="Xue W."/>
            <person name="Luo G."/>
        </authorList>
    </citation>
    <scope>NUCLEOTIDE SEQUENCE [LARGE SCALE GENOMIC DNA]</scope>
    <source>
        <strain evidence="8 9">AF35-6BH</strain>
    </source>
</reference>
<gene>
    <name evidence="8" type="ORF">DWZ83_06540</name>
</gene>
<dbReference type="AlphaFoldDB" id="A0A415PBL1"/>
<comment type="caution">
    <text evidence="8">The sequence shown here is derived from an EMBL/GenBank/DDBJ whole genome shotgun (WGS) entry which is preliminary data.</text>
</comment>
<evidence type="ECO:0000313" key="8">
    <source>
        <dbReference type="EMBL" id="RHM10134.1"/>
    </source>
</evidence>
<sequence length="337" mass="36944">MKLLNSVWLFFQDQILGMKWLNRLIGNGLSLLGLDIDNRLGGSIQFFLYDVIKIIILLCLLIFIISYIQSYFPPERSKKILEKFHGIKANIISALLGTVTPFCSCSSIPLFIGFTSAGLPLGVTFSFLISSPMVDLGSLVLLMSIFGVKVAIAYVIVGLLIAVIGGGLIEKLHMESYVEDFVKHASSVDIYYSSLTKKERIQYAKEQTTGTFKKVFPYILLGVGIGAIIHNWIPKTWIEGILGSNNPFGVILATLIGVPMYADIFGTIPVAEALLAKGALLGTVLSFMIAVTTLSLPSLIMLKKAVKPKLLILFITICTFGIIIVGYLFNIFSTIFI</sequence>
<evidence type="ECO:0000256" key="7">
    <source>
        <dbReference type="SAM" id="Phobius"/>
    </source>
</evidence>